<proteinExistence type="predicted"/>
<evidence type="ECO:0000313" key="2">
    <source>
        <dbReference type="Proteomes" id="UP000006324"/>
    </source>
</evidence>
<sequence>MLSFLGRSRNSTSHSLWVVRETQHLTPYGSFDGSRFSFHIRIVFVLLYETALYDRHLGSQFYRDQ</sequence>
<organism evidence="1 2">
    <name type="scientific">Leptospira interrogans str. UI 12621</name>
    <dbReference type="NCBI Taxonomy" id="1049937"/>
    <lineage>
        <taxon>Bacteria</taxon>
        <taxon>Pseudomonadati</taxon>
        <taxon>Spirochaetota</taxon>
        <taxon>Spirochaetia</taxon>
        <taxon>Leptospirales</taxon>
        <taxon>Leptospiraceae</taxon>
        <taxon>Leptospira</taxon>
    </lineage>
</organism>
<comment type="caution">
    <text evidence="1">The sequence shown here is derived from an EMBL/GenBank/DDBJ whole genome shotgun (WGS) entry which is preliminary data.</text>
</comment>
<dbReference type="RefSeq" id="WP_002120749.1">
    <property type="nucleotide sequence ID" value="NZ_AHNQ02000034.1"/>
</dbReference>
<gene>
    <name evidence="1" type="ORF">LEP1GSC104_2491</name>
</gene>
<protein>
    <submittedName>
        <fullName evidence="1">Uncharacterized protein</fullName>
    </submittedName>
</protein>
<name>A0A0F6H6Q4_LEPIR</name>
<dbReference type="EMBL" id="AHNQ02000034">
    <property type="protein sequence ID" value="EKO23908.1"/>
    <property type="molecule type" value="Genomic_DNA"/>
</dbReference>
<dbReference type="AlphaFoldDB" id="A0A0F6H6Q4"/>
<dbReference type="Proteomes" id="UP000006324">
    <property type="component" value="Unassembled WGS sequence"/>
</dbReference>
<evidence type="ECO:0000313" key="1">
    <source>
        <dbReference type="EMBL" id="EKO23908.1"/>
    </source>
</evidence>
<reference evidence="1 2" key="1">
    <citation type="submission" date="2012-09" db="EMBL/GenBank/DDBJ databases">
        <authorList>
            <person name="Harkins D.M."/>
            <person name="Durkin A.S."/>
            <person name="Brinkac L.M."/>
            <person name="Selengut J.D."/>
            <person name="Sanka R."/>
            <person name="DePew J."/>
            <person name="Purushe J."/>
            <person name="Chanthongthip A."/>
            <person name="Lattana O."/>
            <person name="Phetsouvanh R."/>
            <person name="Newton P.N."/>
            <person name="Vinetz J.M."/>
            <person name="Sutton G.G."/>
            <person name="Nelson W.C."/>
            <person name="Fouts D.E."/>
        </authorList>
    </citation>
    <scope>NUCLEOTIDE SEQUENCE [LARGE SCALE GENOMIC DNA]</scope>
    <source>
        <strain evidence="1 2">UI 12621</strain>
    </source>
</reference>
<accession>A0A0F6H6Q4</accession>